<dbReference type="SUPFAM" id="SSF53850">
    <property type="entry name" value="Periplasmic binding protein-like II"/>
    <property type="match status" value="1"/>
</dbReference>
<dbReference type="Gene3D" id="3.10.105.10">
    <property type="entry name" value="Dipeptide-binding Protein, Domain 3"/>
    <property type="match status" value="1"/>
</dbReference>
<comment type="function">
    <text evidence="1">Part of the ABC transporter complex GsiABCD involved in glutathione import. Binds glutathione.</text>
</comment>
<dbReference type="GO" id="GO:0030288">
    <property type="term" value="C:outer membrane-bounded periplasmic space"/>
    <property type="evidence" value="ECO:0007669"/>
    <property type="project" value="TreeGrafter"/>
</dbReference>
<comment type="similarity">
    <text evidence="3">Belongs to the bacterial solute-binding protein 5 family.</text>
</comment>
<organism evidence="9 10">
    <name type="scientific">Sutterella seckii</name>
    <dbReference type="NCBI Taxonomy" id="1944635"/>
    <lineage>
        <taxon>Bacteria</taxon>
        <taxon>Pseudomonadati</taxon>
        <taxon>Pseudomonadota</taxon>
        <taxon>Betaproteobacteria</taxon>
        <taxon>Burkholderiales</taxon>
        <taxon>Sutterellaceae</taxon>
        <taxon>Sutterella</taxon>
    </lineage>
</organism>
<evidence type="ECO:0000256" key="7">
    <source>
        <dbReference type="ARBA" id="ARBA00022764"/>
    </source>
</evidence>
<dbReference type="InterPro" id="IPR000914">
    <property type="entry name" value="SBP_5_dom"/>
</dbReference>
<evidence type="ECO:0000313" key="10">
    <source>
        <dbReference type="Proteomes" id="UP000430564"/>
    </source>
</evidence>
<evidence type="ECO:0000256" key="2">
    <source>
        <dbReference type="ARBA" id="ARBA00004418"/>
    </source>
</evidence>
<evidence type="ECO:0000256" key="6">
    <source>
        <dbReference type="ARBA" id="ARBA00022729"/>
    </source>
</evidence>
<dbReference type="Gene3D" id="3.40.190.10">
    <property type="entry name" value="Periplasmic binding protein-like II"/>
    <property type="match status" value="1"/>
</dbReference>
<dbReference type="PANTHER" id="PTHR30290:SF32">
    <property type="entry name" value="GLUTATHIONE-BINDING PROTEIN GSIB"/>
    <property type="match status" value="1"/>
</dbReference>
<dbReference type="InterPro" id="IPR039424">
    <property type="entry name" value="SBP_5"/>
</dbReference>
<keyword evidence="5" id="KW-0813">Transport</keyword>
<gene>
    <name evidence="9" type="ORF">GBM95_05640</name>
</gene>
<keyword evidence="6" id="KW-0732">Signal</keyword>
<evidence type="ECO:0000256" key="3">
    <source>
        <dbReference type="ARBA" id="ARBA00005695"/>
    </source>
</evidence>
<evidence type="ECO:0000259" key="8">
    <source>
        <dbReference type="Pfam" id="PF00496"/>
    </source>
</evidence>
<accession>A0A6I1EJQ6</accession>
<dbReference type="Proteomes" id="UP000430564">
    <property type="component" value="Unassembled WGS sequence"/>
</dbReference>
<comment type="caution">
    <text evidence="9">The sequence shown here is derived from an EMBL/GenBank/DDBJ whole genome shotgun (WGS) entry which is preliminary data.</text>
</comment>
<proteinExistence type="inferred from homology"/>
<dbReference type="EMBL" id="WEHX01000027">
    <property type="protein sequence ID" value="KAB7660701.1"/>
    <property type="molecule type" value="Genomic_DNA"/>
</dbReference>
<protein>
    <recommendedName>
        <fullName evidence="4">Glutathione-binding protein GsiB</fullName>
    </recommendedName>
</protein>
<dbReference type="GO" id="GO:0042938">
    <property type="term" value="P:dipeptide transport"/>
    <property type="evidence" value="ECO:0007669"/>
    <property type="project" value="TreeGrafter"/>
</dbReference>
<dbReference type="Gene3D" id="3.90.76.10">
    <property type="entry name" value="Dipeptide-binding Protein, Domain 1"/>
    <property type="match status" value="1"/>
</dbReference>
<evidence type="ECO:0000256" key="5">
    <source>
        <dbReference type="ARBA" id="ARBA00022448"/>
    </source>
</evidence>
<dbReference type="AlphaFoldDB" id="A0A6I1EJQ6"/>
<sequence>MPENDAKDSLFVQSRRAALCAVGRMAANTRIPFPTRQCPMLFSAPRRKTLLAKALLLNALLLTSFSAHALKLFDFQKEDAAQLPPDVSSKVVTAAVGAGFTTLDPYNATDKLSRQVMKAFYEGFFRLNDKMEVEPALALDAAPSQDGLTWVIKLREGVRFSNGEIFDAHAAKANIDHLIHDPTRLGRSAMFGEIVRADATDLYELTIHLRKPLAPMKRRMAGGILSMVCPSALMNPNWNLALKPCGTGPYQLKNYNPAELLEVERRKDYWDAGWPKLSGIRFVPVPENHTRAAMLRTGEADFIFPMPYESADEINRQKNLFISRKPSTVMRFIAMNTMKKPMSDLRVREALNYAVSRDAIVKAAYRGYARPAGGVMPPSIPNALLIGSWPYDPEKAKALLKEAGYPDGFDVNLWCAYNDSASVKAVQVIQQQLALVGVRAKITVLEAGERVARIHNVKRPEDSTLELYYTGWAASSDADWSLRPLYYGPSMPPVLFNTAYYRNPEVDKLIDEALSVSDEVESRKIYADIQERIRRDAPYVWLILEDTASAWRGELSGFTATSDGGLDFIRAQWHESK</sequence>
<dbReference type="GO" id="GO:0043190">
    <property type="term" value="C:ATP-binding cassette (ABC) transporter complex"/>
    <property type="evidence" value="ECO:0007669"/>
    <property type="project" value="InterPro"/>
</dbReference>
<dbReference type="Pfam" id="PF00496">
    <property type="entry name" value="SBP_bac_5"/>
    <property type="match status" value="1"/>
</dbReference>
<evidence type="ECO:0000256" key="1">
    <source>
        <dbReference type="ARBA" id="ARBA00003489"/>
    </source>
</evidence>
<reference evidence="9 10" key="1">
    <citation type="submission" date="2019-10" db="EMBL/GenBank/DDBJ databases">
        <title>Genome diversity of Sutterella seckii.</title>
        <authorList>
            <person name="Chaplin A.V."/>
            <person name="Sokolova S.R."/>
            <person name="Mosin K.A."/>
            <person name="Ivanova E.L."/>
            <person name="Kochetkova T.O."/>
            <person name="Goltsov A.Y."/>
            <person name="Trofimov D.Y."/>
            <person name="Efimov B.A."/>
        </authorList>
    </citation>
    <scope>NUCLEOTIDE SEQUENCE [LARGE SCALE GENOMIC DNA]</scope>
    <source>
        <strain evidence="9 10">ASD393</strain>
    </source>
</reference>
<evidence type="ECO:0000313" key="9">
    <source>
        <dbReference type="EMBL" id="KAB7660701.1"/>
    </source>
</evidence>
<evidence type="ECO:0000256" key="4">
    <source>
        <dbReference type="ARBA" id="ARBA00017393"/>
    </source>
</evidence>
<keyword evidence="7" id="KW-0574">Periplasm</keyword>
<dbReference type="InterPro" id="IPR030678">
    <property type="entry name" value="Peptide/Ni-bd"/>
</dbReference>
<dbReference type="OrthoDB" id="9801799at2"/>
<dbReference type="PANTHER" id="PTHR30290">
    <property type="entry name" value="PERIPLASMIC BINDING COMPONENT OF ABC TRANSPORTER"/>
    <property type="match status" value="1"/>
</dbReference>
<comment type="subcellular location">
    <subcellularLocation>
        <location evidence="2">Periplasm</location>
    </subcellularLocation>
</comment>
<dbReference type="PIRSF" id="PIRSF002741">
    <property type="entry name" value="MppA"/>
    <property type="match status" value="1"/>
</dbReference>
<name>A0A6I1EJQ6_9BURK</name>
<feature type="domain" description="Solute-binding protein family 5" evidence="8">
    <location>
        <begin position="132"/>
        <end position="488"/>
    </location>
</feature>
<dbReference type="GO" id="GO:1904680">
    <property type="term" value="F:peptide transmembrane transporter activity"/>
    <property type="evidence" value="ECO:0007669"/>
    <property type="project" value="TreeGrafter"/>
</dbReference>